<dbReference type="Proteomes" id="UP001174909">
    <property type="component" value="Unassembled WGS sequence"/>
</dbReference>
<dbReference type="AlphaFoldDB" id="A0AA35XEK2"/>
<accession>A0AA35XEK2</accession>
<evidence type="ECO:0000313" key="2">
    <source>
        <dbReference type="EMBL" id="CAI8048072.1"/>
    </source>
</evidence>
<name>A0AA35XEK2_GEOBA</name>
<sequence>VQYVFIHDALVERSHVESTSVAKALLSTSRRWSGNPGEMVCLQCPLLAEWGRSLQTVDNSEGSRFPNKDKNRYPGRIPCEINPFPPSSPYTLSTKPLPIPP</sequence>
<dbReference type="EMBL" id="CASHTH010003698">
    <property type="protein sequence ID" value="CAI8048072.1"/>
    <property type="molecule type" value="Genomic_DNA"/>
</dbReference>
<proteinExistence type="predicted"/>
<evidence type="ECO:0000313" key="3">
    <source>
        <dbReference type="Proteomes" id="UP001174909"/>
    </source>
</evidence>
<keyword evidence="3" id="KW-1185">Reference proteome</keyword>
<feature type="non-terminal residue" evidence="2">
    <location>
        <position position="1"/>
    </location>
</feature>
<reference evidence="2" key="1">
    <citation type="submission" date="2023-03" db="EMBL/GenBank/DDBJ databases">
        <authorList>
            <person name="Steffen K."/>
            <person name="Cardenas P."/>
        </authorList>
    </citation>
    <scope>NUCLEOTIDE SEQUENCE</scope>
</reference>
<comment type="caution">
    <text evidence="2">The sequence shown here is derived from an EMBL/GenBank/DDBJ whole genome shotgun (WGS) entry which is preliminary data.</text>
</comment>
<evidence type="ECO:0000256" key="1">
    <source>
        <dbReference type="SAM" id="MobiDB-lite"/>
    </source>
</evidence>
<protein>
    <submittedName>
        <fullName evidence="2">Uncharacterized protein</fullName>
    </submittedName>
</protein>
<feature type="region of interest" description="Disordered" evidence="1">
    <location>
        <begin position="82"/>
        <end position="101"/>
    </location>
</feature>
<gene>
    <name evidence="2" type="ORF">GBAR_LOCUS26552</name>
</gene>
<organism evidence="2 3">
    <name type="scientific">Geodia barretti</name>
    <name type="common">Barrett's horny sponge</name>
    <dbReference type="NCBI Taxonomy" id="519541"/>
    <lineage>
        <taxon>Eukaryota</taxon>
        <taxon>Metazoa</taxon>
        <taxon>Porifera</taxon>
        <taxon>Demospongiae</taxon>
        <taxon>Heteroscleromorpha</taxon>
        <taxon>Tetractinellida</taxon>
        <taxon>Astrophorina</taxon>
        <taxon>Geodiidae</taxon>
        <taxon>Geodia</taxon>
    </lineage>
</organism>